<accession>A0AAV0Y4R4</accession>
<keyword evidence="3" id="KW-1185">Reference proteome</keyword>
<evidence type="ECO:0000313" key="2">
    <source>
        <dbReference type="EMBL" id="CAI6375122.1"/>
    </source>
</evidence>
<dbReference type="EMBL" id="CARXXK010001262">
    <property type="protein sequence ID" value="CAI6375122.1"/>
    <property type="molecule type" value="Genomic_DNA"/>
</dbReference>
<feature type="compositionally biased region" description="Polar residues" evidence="1">
    <location>
        <begin position="22"/>
        <end position="34"/>
    </location>
</feature>
<comment type="caution">
    <text evidence="2">The sequence shown here is derived from an EMBL/GenBank/DDBJ whole genome shotgun (WGS) entry which is preliminary data.</text>
</comment>
<name>A0AAV0Y4R4_9HEMI</name>
<evidence type="ECO:0000313" key="3">
    <source>
        <dbReference type="Proteomes" id="UP001160148"/>
    </source>
</evidence>
<dbReference type="Proteomes" id="UP001160148">
    <property type="component" value="Unassembled WGS sequence"/>
</dbReference>
<organism evidence="2 3">
    <name type="scientific">Macrosiphum euphorbiae</name>
    <name type="common">potato aphid</name>
    <dbReference type="NCBI Taxonomy" id="13131"/>
    <lineage>
        <taxon>Eukaryota</taxon>
        <taxon>Metazoa</taxon>
        <taxon>Ecdysozoa</taxon>
        <taxon>Arthropoda</taxon>
        <taxon>Hexapoda</taxon>
        <taxon>Insecta</taxon>
        <taxon>Pterygota</taxon>
        <taxon>Neoptera</taxon>
        <taxon>Paraneoptera</taxon>
        <taxon>Hemiptera</taxon>
        <taxon>Sternorrhyncha</taxon>
        <taxon>Aphidomorpha</taxon>
        <taxon>Aphidoidea</taxon>
        <taxon>Aphididae</taxon>
        <taxon>Macrosiphini</taxon>
        <taxon>Macrosiphum</taxon>
    </lineage>
</organism>
<gene>
    <name evidence="2" type="ORF">MEUPH1_LOCUS28659</name>
</gene>
<sequence>MKESKRHARANNPETPGYNAEEPNTSLINLDANN</sequence>
<protein>
    <submittedName>
        <fullName evidence="2">Uncharacterized protein</fullName>
    </submittedName>
</protein>
<dbReference type="AlphaFoldDB" id="A0AAV0Y4R4"/>
<evidence type="ECO:0000256" key="1">
    <source>
        <dbReference type="SAM" id="MobiDB-lite"/>
    </source>
</evidence>
<proteinExistence type="predicted"/>
<reference evidence="2 3" key="1">
    <citation type="submission" date="2023-01" db="EMBL/GenBank/DDBJ databases">
        <authorList>
            <person name="Whitehead M."/>
        </authorList>
    </citation>
    <scope>NUCLEOTIDE SEQUENCE [LARGE SCALE GENOMIC DNA]</scope>
</reference>
<feature type="region of interest" description="Disordered" evidence="1">
    <location>
        <begin position="1"/>
        <end position="34"/>
    </location>
</feature>